<gene>
    <name evidence="1" type="ORF">SAE01_16010</name>
</gene>
<reference evidence="1 2" key="1">
    <citation type="submission" date="2019-07" db="EMBL/GenBank/DDBJ databases">
        <title>Whole genome shotgun sequence of Segetibacter aerophilus NBRC 106135.</title>
        <authorList>
            <person name="Hosoyama A."/>
            <person name="Uohara A."/>
            <person name="Ohji S."/>
            <person name="Ichikawa N."/>
        </authorList>
    </citation>
    <scope>NUCLEOTIDE SEQUENCE [LARGE SCALE GENOMIC DNA]</scope>
    <source>
        <strain evidence="1 2">NBRC 106135</strain>
    </source>
</reference>
<protein>
    <submittedName>
        <fullName evidence="1">Uncharacterized protein</fullName>
    </submittedName>
</protein>
<keyword evidence="2" id="KW-1185">Reference proteome</keyword>
<comment type="caution">
    <text evidence="1">The sequence shown here is derived from an EMBL/GenBank/DDBJ whole genome shotgun (WGS) entry which is preliminary data.</text>
</comment>
<dbReference type="EMBL" id="BJYT01000005">
    <property type="protein sequence ID" value="GEO09105.1"/>
    <property type="molecule type" value="Genomic_DNA"/>
</dbReference>
<dbReference type="AlphaFoldDB" id="A0A512BB42"/>
<proteinExistence type="predicted"/>
<evidence type="ECO:0000313" key="2">
    <source>
        <dbReference type="Proteomes" id="UP000321513"/>
    </source>
</evidence>
<accession>A0A512BB42</accession>
<dbReference type="Proteomes" id="UP000321513">
    <property type="component" value="Unassembled WGS sequence"/>
</dbReference>
<sequence length="62" mass="6830">MIGNALKSLKPTNEESMADQVGKIKFRTTILQARKTATGSADSCWMTVDRSLAVIYFATSFK</sequence>
<evidence type="ECO:0000313" key="1">
    <source>
        <dbReference type="EMBL" id="GEO09105.1"/>
    </source>
</evidence>
<name>A0A512BB42_9BACT</name>
<organism evidence="1 2">
    <name type="scientific">Segetibacter aerophilus</name>
    <dbReference type="NCBI Taxonomy" id="670293"/>
    <lineage>
        <taxon>Bacteria</taxon>
        <taxon>Pseudomonadati</taxon>
        <taxon>Bacteroidota</taxon>
        <taxon>Chitinophagia</taxon>
        <taxon>Chitinophagales</taxon>
        <taxon>Chitinophagaceae</taxon>
        <taxon>Segetibacter</taxon>
    </lineage>
</organism>